<keyword evidence="1 5" id="KW-0055">Arginine biosynthesis</keyword>
<dbReference type="InterPro" id="IPR000706">
    <property type="entry name" value="AGPR_type-1"/>
</dbReference>
<dbReference type="RefSeq" id="WP_147030879.1">
    <property type="nucleotide sequence ID" value="NZ_CP042436.1"/>
</dbReference>
<evidence type="ECO:0000313" key="8">
    <source>
        <dbReference type="EMBL" id="QEC62302.1"/>
    </source>
</evidence>
<evidence type="ECO:0000256" key="1">
    <source>
        <dbReference type="ARBA" id="ARBA00022571"/>
    </source>
</evidence>
<dbReference type="SUPFAM" id="SSF55347">
    <property type="entry name" value="Glyceraldehyde-3-phosphate dehydrogenase-like, C-terminal domain"/>
    <property type="match status" value="1"/>
</dbReference>
<dbReference type="PROSITE" id="PS01224">
    <property type="entry name" value="ARGC"/>
    <property type="match status" value="1"/>
</dbReference>
<keyword evidence="5" id="KW-0963">Cytoplasm</keyword>
<dbReference type="InterPro" id="IPR050085">
    <property type="entry name" value="AGPR"/>
</dbReference>
<keyword evidence="2 5" id="KW-0028">Amino-acid biosynthesis</keyword>
<comment type="subcellular location">
    <subcellularLocation>
        <location evidence="5">Cytoplasm</location>
    </subcellularLocation>
</comment>
<dbReference type="SUPFAM" id="SSF51735">
    <property type="entry name" value="NAD(P)-binding Rossmann-fold domains"/>
    <property type="match status" value="1"/>
</dbReference>
<keyword evidence="4 5" id="KW-0560">Oxidoreductase</keyword>
<dbReference type="InterPro" id="IPR000534">
    <property type="entry name" value="Semialdehyde_DH_NAD-bd"/>
</dbReference>
<dbReference type="Pfam" id="PF01118">
    <property type="entry name" value="Semialdhyde_dh"/>
    <property type="match status" value="1"/>
</dbReference>
<proteinExistence type="inferred from homology"/>
<dbReference type="KEGG" id="mgin:FRZ54_06800"/>
<dbReference type="CDD" id="cd23934">
    <property type="entry name" value="AGPR_1_C"/>
    <property type="match status" value="1"/>
</dbReference>
<evidence type="ECO:0000256" key="6">
    <source>
        <dbReference type="PROSITE-ProRule" id="PRU10010"/>
    </source>
</evidence>
<dbReference type="AlphaFoldDB" id="A0A5B8UTR9"/>
<dbReference type="EC" id="1.2.1.38" evidence="5"/>
<comment type="catalytic activity">
    <reaction evidence="5">
        <text>N-acetyl-L-glutamate 5-semialdehyde + phosphate + NADP(+) = N-acetyl-L-glutamyl 5-phosphate + NADPH + H(+)</text>
        <dbReference type="Rhea" id="RHEA:21588"/>
        <dbReference type="ChEBI" id="CHEBI:15378"/>
        <dbReference type="ChEBI" id="CHEBI:29123"/>
        <dbReference type="ChEBI" id="CHEBI:43474"/>
        <dbReference type="ChEBI" id="CHEBI:57783"/>
        <dbReference type="ChEBI" id="CHEBI:57936"/>
        <dbReference type="ChEBI" id="CHEBI:58349"/>
        <dbReference type="EC" id="1.2.1.38"/>
    </reaction>
</comment>
<organism evidence="8 9">
    <name type="scientific">Mucilaginibacter ginsenosidivorans</name>
    <dbReference type="NCBI Taxonomy" id="398053"/>
    <lineage>
        <taxon>Bacteria</taxon>
        <taxon>Pseudomonadati</taxon>
        <taxon>Bacteroidota</taxon>
        <taxon>Sphingobacteriia</taxon>
        <taxon>Sphingobacteriales</taxon>
        <taxon>Sphingobacteriaceae</taxon>
        <taxon>Mucilaginibacter</taxon>
    </lineage>
</organism>
<comment type="pathway">
    <text evidence="5">Amino-acid biosynthesis; L-arginine biosynthesis; N(2)-acetyl-L-ornithine from L-glutamate: step 3/4.</text>
</comment>
<evidence type="ECO:0000313" key="9">
    <source>
        <dbReference type="Proteomes" id="UP000321479"/>
    </source>
</evidence>
<dbReference type="EMBL" id="CP042436">
    <property type="protein sequence ID" value="QEC62302.1"/>
    <property type="molecule type" value="Genomic_DNA"/>
</dbReference>
<dbReference type="GO" id="GO:0051287">
    <property type="term" value="F:NAD binding"/>
    <property type="evidence" value="ECO:0007669"/>
    <property type="project" value="InterPro"/>
</dbReference>
<dbReference type="PANTHER" id="PTHR32338">
    <property type="entry name" value="N-ACETYL-GAMMA-GLUTAMYL-PHOSPHATE REDUCTASE, CHLOROPLASTIC-RELATED-RELATED"/>
    <property type="match status" value="1"/>
</dbReference>
<dbReference type="GO" id="GO:0006526">
    <property type="term" value="P:L-arginine biosynthetic process"/>
    <property type="evidence" value="ECO:0007669"/>
    <property type="project" value="UniProtKB-UniRule"/>
</dbReference>
<feature type="active site" evidence="5 6">
    <location>
        <position position="138"/>
    </location>
</feature>
<evidence type="ECO:0000256" key="5">
    <source>
        <dbReference type="HAMAP-Rule" id="MF_00150"/>
    </source>
</evidence>
<feature type="domain" description="Semialdehyde dehydrogenase NAD-binding" evidence="7">
    <location>
        <begin position="6"/>
        <end position="130"/>
    </location>
</feature>
<keyword evidence="3 5" id="KW-0521">NADP</keyword>
<protein>
    <recommendedName>
        <fullName evidence="5">N-acetyl-gamma-glutamyl-phosphate reductase</fullName>
        <shortName evidence="5">AGPR</shortName>
        <ecNumber evidence="5">1.2.1.38</ecNumber>
    </recommendedName>
    <alternativeName>
        <fullName evidence="5">N-acetyl-glutamate semialdehyde dehydrogenase</fullName>
        <shortName evidence="5">NAGSA dehydrogenase</shortName>
    </alternativeName>
</protein>
<evidence type="ECO:0000259" key="7">
    <source>
        <dbReference type="SMART" id="SM00859"/>
    </source>
</evidence>
<keyword evidence="9" id="KW-1185">Reference proteome</keyword>
<accession>A0A5B8UTR9</accession>
<sequence>MSERIKIGIIGGAGYVAGELLRILMNHPFAIIKYVQSESQQDKLVSSIHSDLEGECSLRFVGSWSADADVLFLCGGHQQSTIFLTENQIPATVKIIDMSQDFRLRLTKNSHGRSFIYGLSEHNREQIKATGSVANPGCFATAITLSLLPVIPLVKNEVHIHAITGSTGSGQSLSPGVNFNWRSNNVSIYKAFSHQHLDEINETLKDAHPDFKAVVNFLPVRGNFTRGIFTSIYFKSDITADELQSRFRTRYQNDPFVVITDMAPDLKQAVNTNRILINAAKYDDKILIISAMDNLLKGASGQAVQNMNLLFGLDETTGLKLKSVAF</sequence>
<comment type="similarity">
    <text evidence="5">Belongs to the NAGSA dehydrogenase family. Type 1 subfamily.</text>
</comment>
<evidence type="ECO:0000256" key="4">
    <source>
        <dbReference type="ARBA" id="ARBA00023002"/>
    </source>
</evidence>
<comment type="function">
    <text evidence="5">Catalyzes the NADPH-dependent reduction of N-acetyl-5-glutamyl phosphate to yield N-acetyl-L-glutamate 5-semialdehyde.</text>
</comment>
<dbReference type="Gene3D" id="3.40.50.720">
    <property type="entry name" value="NAD(P)-binding Rossmann-like Domain"/>
    <property type="match status" value="1"/>
</dbReference>
<dbReference type="InterPro" id="IPR023013">
    <property type="entry name" value="AGPR_AS"/>
</dbReference>
<dbReference type="GO" id="GO:0005737">
    <property type="term" value="C:cytoplasm"/>
    <property type="evidence" value="ECO:0007669"/>
    <property type="project" value="UniProtKB-SubCell"/>
</dbReference>
<dbReference type="GO" id="GO:0003942">
    <property type="term" value="F:N-acetyl-gamma-glutamyl-phosphate reductase activity"/>
    <property type="evidence" value="ECO:0007669"/>
    <property type="project" value="UniProtKB-UniRule"/>
</dbReference>
<gene>
    <name evidence="5" type="primary">argC</name>
    <name evidence="8" type="ORF">FRZ54_06800</name>
</gene>
<dbReference type="Gene3D" id="3.30.360.10">
    <property type="entry name" value="Dihydrodipicolinate Reductase, domain 2"/>
    <property type="match status" value="1"/>
</dbReference>
<name>A0A5B8UTR9_9SPHI</name>
<dbReference type="UniPathway" id="UPA00068">
    <property type="reaction ID" value="UER00108"/>
</dbReference>
<dbReference type="GO" id="GO:0070401">
    <property type="term" value="F:NADP+ binding"/>
    <property type="evidence" value="ECO:0007669"/>
    <property type="project" value="InterPro"/>
</dbReference>
<reference evidence="8 9" key="1">
    <citation type="journal article" date="2017" name="Curr. Microbiol.">
        <title>Mucilaginibacter ginsenosidivorans sp. nov., Isolated from Soil of Ginseng Field.</title>
        <authorList>
            <person name="Kim M.M."/>
            <person name="Siddiqi M.Z."/>
            <person name="Im W.T."/>
        </authorList>
    </citation>
    <scope>NUCLEOTIDE SEQUENCE [LARGE SCALE GENOMIC DNA]</scope>
    <source>
        <strain evidence="8 9">Gsoil 3017</strain>
    </source>
</reference>
<dbReference type="Pfam" id="PF22698">
    <property type="entry name" value="Semialdhyde_dhC_1"/>
    <property type="match status" value="1"/>
</dbReference>
<dbReference type="InterPro" id="IPR058924">
    <property type="entry name" value="AGPR_dimerisation_dom"/>
</dbReference>
<dbReference type="OrthoDB" id="9801289at2"/>
<evidence type="ECO:0000256" key="3">
    <source>
        <dbReference type="ARBA" id="ARBA00022857"/>
    </source>
</evidence>
<dbReference type="PANTHER" id="PTHR32338:SF10">
    <property type="entry name" value="N-ACETYL-GAMMA-GLUTAMYL-PHOSPHATE REDUCTASE, CHLOROPLASTIC-RELATED"/>
    <property type="match status" value="1"/>
</dbReference>
<dbReference type="SMART" id="SM00859">
    <property type="entry name" value="Semialdhyde_dh"/>
    <property type="match status" value="1"/>
</dbReference>
<evidence type="ECO:0000256" key="2">
    <source>
        <dbReference type="ARBA" id="ARBA00022605"/>
    </source>
</evidence>
<dbReference type="HAMAP" id="MF_00150">
    <property type="entry name" value="ArgC_type1"/>
    <property type="match status" value="1"/>
</dbReference>
<dbReference type="NCBIfam" id="TIGR01850">
    <property type="entry name" value="argC"/>
    <property type="match status" value="1"/>
</dbReference>
<dbReference type="Proteomes" id="UP000321479">
    <property type="component" value="Chromosome"/>
</dbReference>
<dbReference type="InterPro" id="IPR036291">
    <property type="entry name" value="NAD(P)-bd_dom_sf"/>
</dbReference>